<organism evidence="1 2">
    <name type="scientific">Streptomyces axinellae</name>
    <dbReference type="NCBI Taxonomy" id="552788"/>
    <lineage>
        <taxon>Bacteria</taxon>
        <taxon>Bacillati</taxon>
        <taxon>Actinomycetota</taxon>
        <taxon>Actinomycetes</taxon>
        <taxon>Kitasatosporales</taxon>
        <taxon>Streptomycetaceae</taxon>
        <taxon>Streptomyces</taxon>
    </lineage>
</organism>
<evidence type="ECO:0000313" key="2">
    <source>
        <dbReference type="Proteomes" id="UP001501447"/>
    </source>
</evidence>
<gene>
    <name evidence="1" type="ORF">GCM10009863_48090</name>
</gene>
<accession>A0ABN3QIM7</accession>
<reference evidence="1 2" key="1">
    <citation type="journal article" date="2019" name="Int. J. Syst. Evol. Microbiol.">
        <title>The Global Catalogue of Microorganisms (GCM) 10K type strain sequencing project: providing services to taxonomists for standard genome sequencing and annotation.</title>
        <authorList>
            <consortium name="The Broad Institute Genomics Platform"/>
            <consortium name="The Broad Institute Genome Sequencing Center for Infectious Disease"/>
            <person name="Wu L."/>
            <person name="Ma J."/>
        </authorList>
    </citation>
    <scope>NUCLEOTIDE SEQUENCE [LARGE SCALE GENOMIC DNA]</scope>
    <source>
        <strain evidence="1 2">JCM 16373</strain>
    </source>
</reference>
<comment type="caution">
    <text evidence="1">The sequence shown here is derived from an EMBL/GenBank/DDBJ whole genome shotgun (WGS) entry which is preliminary data.</text>
</comment>
<dbReference type="RefSeq" id="WP_344568423.1">
    <property type="nucleotide sequence ID" value="NZ_BAAARJ010000016.1"/>
</dbReference>
<sequence length="71" mass="8070">MSHADPDADLRQRMLEHCSTCRQAPDAIRNTRCNALAVGLQDTWREHLHSSHGFSNPAAMEIVRERCRAVE</sequence>
<protein>
    <submittedName>
        <fullName evidence="1">Uncharacterized protein</fullName>
    </submittedName>
</protein>
<keyword evidence="2" id="KW-1185">Reference proteome</keyword>
<name>A0ABN3QIM7_9ACTN</name>
<dbReference type="EMBL" id="BAAARJ010000016">
    <property type="protein sequence ID" value="GAA2627501.1"/>
    <property type="molecule type" value="Genomic_DNA"/>
</dbReference>
<proteinExistence type="predicted"/>
<evidence type="ECO:0000313" key="1">
    <source>
        <dbReference type="EMBL" id="GAA2627501.1"/>
    </source>
</evidence>
<dbReference type="Proteomes" id="UP001501447">
    <property type="component" value="Unassembled WGS sequence"/>
</dbReference>